<evidence type="ECO:0000313" key="1">
    <source>
        <dbReference type="EMBL" id="KAH3665978.1"/>
    </source>
</evidence>
<proteinExistence type="predicted"/>
<protein>
    <submittedName>
        <fullName evidence="1">Uncharacterized protein</fullName>
    </submittedName>
</protein>
<reference evidence="1" key="2">
    <citation type="submission" date="2021-01" db="EMBL/GenBank/DDBJ databases">
        <authorList>
            <person name="Schikora-Tamarit M.A."/>
        </authorList>
    </citation>
    <scope>NUCLEOTIDE SEQUENCE</scope>
    <source>
        <strain evidence="1">CBS6075</strain>
    </source>
</reference>
<gene>
    <name evidence="1" type="ORF">OGAPHI_004167</name>
</gene>
<evidence type="ECO:0000313" key="2">
    <source>
        <dbReference type="Proteomes" id="UP000769157"/>
    </source>
</evidence>
<dbReference type="Proteomes" id="UP000769157">
    <property type="component" value="Unassembled WGS sequence"/>
</dbReference>
<dbReference type="RefSeq" id="XP_046061182.1">
    <property type="nucleotide sequence ID" value="XM_046205215.1"/>
</dbReference>
<dbReference type="AlphaFoldDB" id="A0A9P8P531"/>
<accession>A0A9P8P531</accession>
<reference evidence="1" key="1">
    <citation type="journal article" date="2021" name="Open Biol.">
        <title>Shared evolutionary footprints suggest mitochondrial oxidative damage underlies multiple complex I losses in fungi.</title>
        <authorList>
            <person name="Schikora-Tamarit M.A."/>
            <person name="Marcet-Houben M."/>
            <person name="Nosek J."/>
            <person name="Gabaldon T."/>
        </authorList>
    </citation>
    <scope>NUCLEOTIDE SEQUENCE</scope>
    <source>
        <strain evidence="1">CBS6075</strain>
    </source>
</reference>
<comment type="caution">
    <text evidence="1">The sequence shown here is derived from an EMBL/GenBank/DDBJ whole genome shotgun (WGS) entry which is preliminary data.</text>
</comment>
<keyword evidence="2" id="KW-1185">Reference proteome</keyword>
<organism evidence="1 2">
    <name type="scientific">Ogataea philodendri</name>
    <dbReference type="NCBI Taxonomy" id="1378263"/>
    <lineage>
        <taxon>Eukaryota</taxon>
        <taxon>Fungi</taxon>
        <taxon>Dikarya</taxon>
        <taxon>Ascomycota</taxon>
        <taxon>Saccharomycotina</taxon>
        <taxon>Pichiomycetes</taxon>
        <taxon>Pichiales</taxon>
        <taxon>Pichiaceae</taxon>
        <taxon>Ogataea</taxon>
    </lineage>
</organism>
<dbReference type="EMBL" id="JAEUBE010000295">
    <property type="protein sequence ID" value="KAH3665978.1"/>
    <property type="molecule type" value="Genomic_DNA"/>
</dbReference>
<name>A0A9P8P531_9ASCO</name>
<dbReference type="GeneID" id="70236132"/>
<sequence>MLVRRISSLNKRGYCLDKEQRLGRIHQIRVVRGDDRSEVFLELVEESEERNESLGFGDVSSGVFTVKCPSDDGSKQWSECLVVEFQNVLNSTFVNRCLYSIDGVGVQLLLGSEFQSKKQELDKTTGIRDSGLFVNFLNDQLHERQIKTNGHGIKPRNKLPQGRPGRIDMSSVTLEQVGQSIKSGLGKLDILLRNNNIQEWWHKTCNSLVCVQVFNMFGIELVGSKRCNVNSCSQGRVWRLKDSQNRLNKVLDWKQA</sequence>